<keyword evidence="4" id="KW-1185">Reference proteome</keyword>
<dbReference type="Gene3D" id="3.40.33.10">
    <property type="entry name" value="CAP"/>
    <property type="match status" value="1"/>
</dbReference>
<dbReference type="AlphaFoldDB" id="A0A166ADR7"/>
<proteinExistence type="predicted"/>
<sequence length="372" mass="42173">MRKYLKIIFIIILIIPIISAAFAETSNNELFYPSEVLELINQERAKYNIASLIEDQDLMSAAIIRSSEISTLFSHTRPDGNRGLSVSSKVYGENLGAGNSTPKDIVKEWMKSTQGHREAILNSSYKTVGIAYLYNESDVGGYKYYWVVLFGIQSKSFVLNNKTPQNTTTSNTPTNSITPQNTPTQNISLPKIANLKKLKITNNKISFNWSKQSAATGYQVFKYNSKTKNFELLKTLIGNKNNSVIIKSKSATSHIYKIRSYKKYNNEMIYSPSSSKLKITTNPDKITISKIVSIKNKITIKWNKVPRVTGYEIYSKDDTKFKVKKIVKKGTNTFIDYGLKNKRYSYKVRGYKTVDGKKTYGSFSSVKTKTIK</sequence>
<evidence type="ECO:0000313" key="4">
    <source>
        <dbReference type="Proteomes" id="UP000077066"/>
    </source>
</evidence>
<dbReference type="SUPFAM" id="SSF49265">
    <property type="entry name" value="Fibronectin type III"/>
    <property type="match status" value="1"/>
</dbReference>
<dbReference type="InterPro" id="IPR035940">
    <property type="entry name" value="CAP_sf"/>
</dbReference>
<dbReference type="OrthoDB" id="60683at2157"/>
<dbReference type="InterPro" id="IPR036116">
    <property type="entry name" value="FN3_sf"/>
</dbReference>
<organism evidence="3 4">
    <name type="scientific">Methanobrevibacter filiformis</name>
    <dbReference type="NCBI Taxonomy" id="55758"/>
    <lineage>
        <taxon>Archaea</taxon>
        <taxon>Methanobacteriati</taxon>
        <taxon>Methanobacteriota</taxon>
        <taxon>Methanomada group</taxon>
        <taxon>Methanobacteria</taxon>
        <taxon>Methanobacteriales</taxon>
        <taxon>Methanobacteriaceae</taxon>
        <taxon>Methanobrevibacter</taxon>
    </lineage>
</organism>
<dbReference type="InterPro" id="IPR014044">
    <property type="entry name" value="CAP_dom"/>
</dbReference>
<name>A0A166ADR7_9EURY</name>
<protein>
    <submittedName>
        <fullName evidence="3">Cysteine-rich secretory protein family protein</fullName>
    </submittedName>
</protein>
<dbReference type="SUPFAM" id="SSF55797">
    <property type="entry name" value="PR-1-like"/>
    <property type="match status" value="1"/>
</dbReference>
<reference evidence="3 4" key="1">
    <citation type="submission" date="2016-04" db="EMBL/GenBank/DDBJ databases">
        <title>Genome sequence of Methanobrevibacter filiformis DSM 11501.</title>
        <authorList>
            <person name="Poehlein A."/>
            <person name="Seedorf H."/>
            <person name="Daniel R."/>
        </authorList>
    </citation>
    <scope>NUCLEOTIDE SEQUENCE [LARGE SCALE GENOMIC DNA]</scope>
    <source>
        <strain evidence="3 4">DSM 11501</strain>
    </source>
</reference>
<dbReference type="CDD" id="cd05379">
    <property type="entry name" value="CAP_bacterial"/>
    <property type="match status" value="1"/>
</dbReference>
<evidence type="ECO:0000259" key="2">
    <source>
        <dbReference type="Pfam" id="PF00188"/>
    </source>
</evidence>
<dbReference type="EMBL" id="LWMT01000240">
    <property type="protein sequence ID" value="KZX11904.1"/>
    <property type="molecule type" value="Genomic_DNA"/>
</dbReference>
<evidence type="ECO:0000313" key="3">
    <source>
        <dbReference type="EMBL" id="KZX11904.1"/>
    </source>
</evidence>
<dbReference type="Pfam" id="PF00188">
    <property type="entry name" value="CAP"/>
    <property type="match status" value="1"/>
</dbReference>
<dbReference type="PANTHER" id="PTHR31157">
    <property type="entry name" value="SCP DOMAIN-CONTAINING PROTEIN"/>
    <property type="match status" value="1"/>
</dbReference>
<gene>
    <name evidence="3" type="ORF">MBFIL_12950</name>
</gene>
<evidence type="ECO:0000256" key="1">
    <source>
        <dbReference type="SAM" id="MobiDB-lite"/>
    </source>
</evidence>
<dbReference type="Proteomes" id="UP000077066">
    <property type="component" value="Unassembled WGS sequence"/>
</dbReference>
<feature type="domain" description="SCP" evidence="2">
    <location>
        <begin position="37"/>
        <end position="150"/>
    </location>
</feature>
<feature type="region of interest" description="Disordered" evidence="1">
    <location>
        <begin position="163"/>
        <end position="183"/>
    </location>
</feature>
<accession>A0A166ADR7</accession>
<dbReference type="PANTHER" id="PTHR31157:SF1">
    <property type="entry name" value="SCP DOMAIN-CONTAINING PROTEIN"/>
    <property type="match status" value="1"/>
</dbReference>
<dbReference type="Gene3D" id="2.60.40.10">
    <property type="entry name" value="Immunoglobulins"/>
    <property type="match status" value="2"/>
</dbReference>
<dbReference type="InterPro" id="IPR013783">
    <property type="entry name" value="Ig-like_fold"/>
</dbReference>
<dbReference type="PATRIC" id="fig|55758.3.peg.1476"/>
<dbReference type="RefSeq" id="WP_066972859.1">
    <property type="nucleotide sequence ID" value="NZ_LWMT01000240.1"/>
</dbReference>
<comment type="caution">
    <text evidence="3">The sequence shown here is derived from an EMBL/GenBank/DDBJ whole genome shotgun (WGS) entry which is preliminary data.</text>
</comment>